<feature type="coiled-coil region" evidence="1">
    <location>
        <begin position="39"/>
        <end position="159"/>
    </location>
</feature>
<feature type="coiled-coil region" evidence="1">
    <location>
        <begin position="780"/>
        <end position="853"/>
    </location>
</feature>
<evidence type="ECO:0000313" key="4">
    <source>
        <dbReference type="Proteomes" id="UP000559256"/>
    </source>
</evidence>
<feature type="region of interest" description="Disordered" evidence="2">
    <location>
        <begin position="420"/>
        <end position="442"/>
    </location>
</feature>
<feature type="compositionally biased region" description="Basic and acidic residues" evidence="2">
    <location>
        <begin position="1280"/>
        <end position="1307"/>
    </location>
</feature>
<dbReference type="PANTHER" id="PTHR43941">
    <property type="entry name" value="STRUCTURAL MAINTENANCE OF CHROMOSOMES PROTEIN 2"/>
    <property type="match status" value="1"/>
</dbReference>
<feature type="coiled-coil region" evidence="1">
    <location>
        <begin position="482"/>
        <end position="694"/>
    </location>
</feature>
<dbReference type="Gene3D" id="1.10.287.1490">
    <property type="match status" value="1"/>
</dbReference>
<sequence length="1530" mass="172367">MRTEQRENSGPPGLEKAITLLNGPTAGAGPAMSFETLGMNDVTEEMQAFKDKLASKDAQIAAQQNQLLKKAAEFEELQATLNDALHKANFQNEKIACQNATGAFQRAQDTVKAKELEARELEAALDSLSRNSDDYNSRYIKVEREKATLEARVRELESNVRQFSAPPVTPAKAPRARSSSVSNLKISTLEYELSDVRGTLSQKEADLQTLAQKFESAQRELTQISNEKMALDSRMRKQIQELEDTLEEKEDELRFLKGGHDHPGREEELLRRIEEDEAKIEALEKLAGDASQMRLLKQKLAVGGGELKTTNARLAEMEARNVELVAEKEQALDDLEEGRAEIATLTRDLRAKDAQMEVLKSNSGSATQSDAQTVADMERLLAAVDRLRGERDGLRRDLEFLEMESRFTIAALEAKVSTLSDSNDDSMDIDPPAQHSVASSSTSSRPLEALAIVVDRLQFHIDSLESQLDTIIDSQKEKDTHLHDLQNRLEETTCRRNDLLSKMQTDSSEWQAKLEQSNKAHQETKDALDQLDVQLSEANAALEEVESERSSLHLQVTNLTSELSSVQNELAQAESRYSSLQFNQLSNMSSTEATRALRRQIEELEGRVLRRNEQIGIHQHDVKRLETNIKLQEERLVEMTTEMETLCAQKDAMVEDCADAREARDDAIARVDKLEEEIERLEELQEEKEQALTAVVGVVFHTVDCSRRKISSAEQRRKETVEGCEILQRQHDSKCDELTLLTSELDNTKHRLTALLSDHRKTTAELTASQDELSRRSSSSQDLENARIGLVQMIDELQQQLANRASEASSLASQLEMLRNEHSSDLEQHTTRINELQREVNDLQGTISRKEAEHQGTVSELRRHLTEKDELLANNDVETELVQLKMKHVEEVGQLQSQLVEANALLEETKARYGAAEVDHQQSLADASEARKGLEREKQGLLTELAQLKELQENLAEAREGHTQVLDEFRAQVSHLSEELQSTQQSRDELDTAHQRIIAELGQSRSDNEVQLQKLRDEVEQLRCDLVERSTSLEQTNDRIATLEARLRKEGEERSKDRSLHEEEIQALEERHQEAESLAHRLSQQVVSIQGQLESADKELELLQEEKNVHQRDMTAREAEVQRYLSLNRYLENQFKESERTISSLRSEIQQTTERLARVEKASSSAEVNLTLQTGHHKREVSQLQQEIKSLKSKPNFEPVVRELEERINEMEELLKRKCEEIEKHDDQTYEIMKENKGLKTKVESLTRKTHNLQTKLAAAKASIQSGEKEARQSPPATLMKEDRQRLSSLTKEDRRSPPVFTKEDRPSAPSTFTVSPTAPAVPQLPPGSRSRSAIGSQADAPVPRPRHNTLSTLSSPPVNLTPSGSSDRSRVASGPSALPRPKTPERKGFLQPVFRAMSPKKKDSDPDLPAQTAGKKRRTPEDFEDCESVPPQAFTSDSLPEDTSTTPKARRVLTSIQSGFTPVRNQTRPIVPLPSPKRFSLAQAPEPDFPMSHSNPRVQSMSHPDMKPSKSWLGKIRGASAATSRSKLV</sequence>
<evidence type="ECO:0000256" key="2">
    <source>
        <dbReference type="SAM" id="MobiDB-lite"/>
    </source>
</evidence>
<feature type="compositionally biased region" description="Polar residues" evidence="2">
    <location>
        <begin position="1455"/>
        <end position="1469"/>
    </location>
</feature>
<dbReference type="EMBL" id="JAACJM010000015">
    <property type="protein sequence ID" value="KAF5368578.1"/>
    <property type="molecule type" value="Genomic_DNA"/>
</dbReference>
<feature type="compositionally biased region" description="Polar residues" evidence="2">
    <location>
        <begin position="1349"/>
        <end position="1367"/>
    </location>
</feature>
<dbReference type="GO" id="GO:0003682">
    <property type="term" value="F:chromatin binding"/>
    <property type="evidence" value="ECO:0007669"/>
    <property type="project" value="TreeGrafter"/>
</dbReference>
<gene>
    <name evidence="3" type="ORF">D9758_002180</name>
</gene>
<dbReference type="GO" id="GO:0007076">
    <property type="term" value="P:mitotic chromosome condensation"/>
    <property type="evidence" value="ECO:0007669"/>
    <property type="project" value="TreeGrafter"/>
</dbReference>
<protein>
    <submittedName>
        <fullName evidence="3">Uncharacterized protein</fullName>
    </submittedName>
</protein>
<feature type="region of interest" description="Disordered" evidence="2">
    <location>
        <begin position="1259"/>
        <end position="1530"/>
    </location>
</feature>
<reference evidence="3 4" key="1">
    <citation type="journal article" date="2020" name="ISME J.">
        <title>Uncovering the hidden diversity of litter-decomposition mechanisms in mushroom-forming fungi.</title>
        <authorList>
            <person name="Floudas D."/>
            <person name="Bentzer J."/>
            <person name="Ahren D."/>
            <person name="Johansson T."/>
            <person name="Persson P."/>
            <person name="Tunlid A."/>
        </authorList>
    </citation>
    <scope>NUCLEOTIDE SEQUENCE [LARGE SCALE GENOMIC DNA]</scope>
    <source>
        <strain evidence="3 4">CBS 291.85</strain>
    </source>
</reference>
<evidence type="ECO:0000313" key="3">
    <source>
        <dbReference type="EMBL" id="KAF5368578.1"/>
    </source>
</evidence>
<name>A0A8H5GP89_9AGAR</name>
<accession>A0A8H5GP89</accession>
<feature type="compositionally biased region" description="Polar residues" evidence="2">
    <location>
        <begin position="1493"/>
        <end position="1503"/>
    </location>
</feature>
<dbReference type="OrthoDB" id="10255344at2759"/>
<keyword evidence="4" id="KW-1185">Reference proteome</keyword>
<dbReference type="Proteomes" id="UP000559256">
    <property type="component" value="Unassembled WGS sequence"/>
</dbReference>
<organism evidence="3 4">
    <name type="scientific">Tetrapyrgos nigripes</name>
    <dbReference type="NCBI Taxonomy" id="182062"/>
    <lineage>
        <taxon>Eukaryota</taxon>
        <taxon>Fungi</taxon>
        <taxon>Dikarya</taxon>
        <taxon>Basidiomycota</taxon>
        <taxon>Agaricomycotina</taxon>
        <taxon>Agaricomycetes</taxon>
        <taxon>Agaricomycetidae</taxon>
        <taxon>Agaricales</taxon>
        <taxon>Marasmiineae</taxon>
        <taxon>Marasmiaceae</taxon>
        <taxon>Tetrapyrgos</taxon>
    </lineage>
</organism>
<evidence type="ECO:0000256" key="1">
    <source>
        <dbReference type="SAM" id="Coils"/>
    </source>
</evidence>
<feature type="compositionally biased region" description="Polar residues" evidence="2">
    <location>
        <begin position="1434"/>
        <end position="1448"/>
    </location>
</feature>
<dbReference type="GO" id="GO:0000796">
    <property type="term" value="C:condensin complex"/>
    <property type="evidence" value="ECO:0007669"/>
    <property type="project" value="TreeGrafter"/>
</dbReference>
<dbReference type="GO" id="GO:0000785">
    <property type="term" value="C:chromatin"/>
    <property type="evidence" value="ECO:0007669"/>
    <property type="project" value="TreeGrafter"/>
</dbReference>
<dbReference type="PANTHER" id="PTHR43941:SF1">
    <property type="entry name" value="STRUCTURAL MAINTENANCE OF CHROMOSOMES PROTEIN 2"/>
    <property type="match status" value="1"/>
</dbReference>
<keyword evidence="1" id="KW-0175">Coiled coil</keyword>
<feature type="coiled-coil region" evidence="1">
    <location>
        <begin position="200"/>
        <end position="404"/>
    </location>
</feature>
<proteinExistence type="predicted"/>
<dbReference type="GO" id="GO:0000793">
    <property type="term" value="C:condensed chromosome"/>
    <property type="evidence" value="ECO:0007669"/>
    <property type="project" value="TreeGrafter"/>
</dbReference>
<comment type="caution">
    <text evidence="3">The sequence shown here is derived from an EMBL/GenBank/DDBJ whole genome shotgun (WGS) entry which is preliminary data.</text>
</comment>